<sequence length="50" mass="4926">MRKFASSNALRSIIAATAILGCLGLTAVLPAVAAGGSPETVVLASNTPWG</sequence>
<dbReference type="PROSITE" id="PS51257">
    <property type="entry name" value="PROKAR_LIPOPROTEIN"/>
    <property type="match status" value="1"/>
</dbReference>
<reference evidence="2" key="1">
    <citation type="journal article" date="2019" name="Int. J. Syst. Evol. Microbiol.">
        <title>The Global Catalogue of Microorganisms (GCM) 10K type strain sequencing project: providing services to taxonomists for standard genome sequencing and annotation.</title>
        <authorList>
            <consortium name="The Broad Institute Genomics Platform"/>
            <consortium name="The Broad Institute Genome Sequencing Center for Infectious Disease"/>
            <person name="Wu L."/>
            <person name="Ma J."/>
        </authorList>
    </citation>
    <scope>NUCLEOTIDE SEQUENCE [LARGE SCALE GENOMIC DNA]</scope>
    <source>
        <strain evidence="2">JCM 10083</strain>
    </source>
</reference>
<dbReference type="EMBL" id="JBHTEE010000001">
    <property type="protein sequence ID" value="MFC7599336.1"/>
    <property type="molecule type" value="Genomic_DNA"/>
</dbReference>
<gene>
    <name evidence="1" type="ORF">ACFQVD_04350</name>
</gene>
<accession>A0ABW2SUF8</accession>
<protein>
    <submittedName>
        <fullName evidence="1">Uncharacterized protein</fullName>
    </submittedName>
</protein>
<dbReference type="RefSeq" id="WP_343965251.1">
    <property type="nucleotide sequence ID" value="NZ_BAAAGK010000028.1"/>
</dbReference>
<keyword evidence="2" id="KW-1185">Reference proteome</keyword>
<comment type="caution">
    <text evidence="1">The sequence shown here is derived from an EMBL/GenBank/DDBJ whole genome shotgun (WGS) entry which is preliminary data.</text>
</comment>
<organism evidence="1 2">
    <name type="scientific">Streptosporangium amethystogenes subsp. fukuiense</name>
    <dbReference type="NCBI Taxonomy" id="698418"/>
    <lineage>
        <taxon>Bacteria</taxon>
        <taxon>Bacillati</taxon>
        <taxon>Actinomycetota</taxon>
        <taxon>Actinomycetes</taxon>
        <taxon>Streptosporangiales</taxon>
        <taxon>Streptosporangiaceae</taxon>
        <taxon>Streptosporangium</taxon>
    </lineage>
</organism>
<evidence type="ECO:0000313" key="2">
    <source>
        <dbReference type="Proteomes" id="UP001596514"/>
    </source>
</evidence>
<proteinExistence type="predicted"/>
<dbReference type="Proteomes" id="UP001596514">
    <property type="component" value="Unassembled WGS sequence"/>
</dbReference>
<name>A0ABW2SUF8_9ACTN</name>
<evidence type="ECO:0000313" key="1">
    <source>
        <dbReference type="EMBL" id="MFC7599336.1"/>
    </source>
</evidence>